<evidence type="ECO:0000256" key="6">
    <source>
        <dbReference type="ARBA" id="ARBA00023077"/>
    </source>
</evidence>
<dbReference type="InterPro" id="IPR012910">
    <property type="entry name" value="Plug_dom"/>
</dbReference>
<dbReference type="PROSITE" id="PS52016">
    <property type="entry name" value="TONB_DEPENDENT_REC_3"/>
    <property type="match status" value="1"/>
</dbReference>
<evidence type="ECO:0000256" key="5">
    <source>
        <dbReference type="ARBA" id="ARBA00022729"/>
    </source>
</evidence>
<organism evidence="15 16">
    <name type="scientific">Dyadobacter sandarakinus</name>
    <dbReference type="NCBI Taxonomy" id="2747268"/>
    <lineage>
        <taxon>Bacteria</taxon>
        <taxon>Pseudomonadati</taxon>
        <taxon>Bacteroidota</taxon>
        <taxon>Cytophagia</taxon>
        <taxon>Cytophagales</taxon>
        <taxon>Spirosomataceae</taxon>
        <taxon>Dyadobacter</taxon>
    </lineage>
</organism>
<dbReference type="EMBL" id="CP056775">
    <property type="protein sequence ID" value="QRR03296.1"/>
    <property type="molecule type" value="Genomic_DNA"/>
</dbReference>
<evidence type="ECO:0000259" key="13">
    <source>
        <dbReference type="Pfam" id="PF00593"/>
    </source>
</evidence>
<protein>
    <submittedName>
        <fullName evidence="15">TonB-dependent receptor</fullName>
    </submittedName>
</protein>
<dbReference type="InterPro" id="IPR036942">
    <property type="entry name" value="Beta-barrel_TonB_sf"/>
</dbReference>
<evidence type="ECO:0000313" key="16">
    <source>
        <dbReference type="Proteomes" id="UP000612680"/>
    </source>
</evidence>
<evidence type="ECO:0000256" key="7">
    <source>
        <dbReference type="ARBA" id="ARBA00023136"/>
    </source>
</evidence>
<keyword evidence="3 10" id="KW-1134">Transmembrane beta strand</keyword>
<sequence length="661" mass="72838">MKSFYRNRQSVRALHFAACCLCFFTILKNENAAAQEVSLDPVTVTSSIIEKRASETGRNMAVIKGEYFKNLPIHSLDEMLRYIPGVEVQARGPQGSQSDIVLRGGTFQQVLVILDGMRLNDPNTGHFNSYIPIAPSEIERIEVLKGASSAIYGSDAVGGVIHVISKTFAAKLTGEDAPASLNTQAQAGAGAYGLWNAQAGVFYKQNKLAASAGLLTNNADGVQQRGTSGFFHNHTASASIRYALSPAWQIAARSSYDHRDFAAQNFYTVLKSDTASEKVKTSWNQLEIAYGQNRTTLRLDAGYKFVRDQYLFNPHAIANNSKSQLWQGLLTWQQELGKGTALSTGINFQNRSISSNDRGNHSLSQLAPFVSLSQKVGKFVTFSPSLRIDWRENIGTEAVPQLNFSFRKNSWQLRASAGKTIRDADFTERFNNYNKALVTGGNVGNPGLKAERSFSYEAGADWFLNRSNAYQLKISGTFFQRRQDNIIDYVSTPYAAMPRKENLSPSGTFGLARNIADVNTTGFEVDLQTISRIADRQTLVLNAGLTWLDSRSSEQVLSFYISSHAKVLTNFSAIYSAGNFTFSINGLYKQRAARGVSAIEAVISKSYFVLNARAAYGFLQKRMSVFVQADNALDKKYSDLLGSPMPGRWISGGLAFTWARP</sequence>
<evidence type="ECO:0000259" key="14">
    <source>
        <dbReference type="Pfam" id="PF07715"/>
    </source>
</evidence>
<dbReference type="InterPro" id="IPR039426">
    <property type="entry name" value="TonB-dep_rcpt-like"/>
</dbReference>
<proteinExistence type="inferred from homology"/>
<comment type="similarity">
    <text evidence="10 11">Belongs to the TonB-dependent receptor family.</text>
</comment>
<keyword evidence="4 10" id="KW-0812">Transmembrane</keyword>
<dbReference type="RefSeq" id="WP_204659100.1">
    <property type="nucleotide sequence ID" value="NZ_CP056775.1"/>
</dbReference>
<dbReference type="Gene3D" id="2.40.170.20">
    <property type="entry name" value="TonB-dependent receptor, beta-barrel domain"/>
    <property type="match status" value="1"/>
</dbReference>
<gene>
    <name evidence="15" type="ORF">HWI92_21445</name>
</gene>
<evidence type="ECO:0000256" key="1">
    <source>
        <dbReference type="ARBA" id="ARBA00004571"/>
    </source>
</evidence>
<accession>A0ABX7IAZ0</accession>
<dbReference type="CDD" id="cd01347">
    <property type="entry name" value="ligand_gated_channel"/>
    <property type="match status" value="1"/>
</dbReference>
<keyword evidence="8 15" id="KW-0675">Receptor</keyword>
<evidence type="ECO:0000313" key="15">
    <source>
        <dbReference type="EMBL" id="QRR03296.1"/>
    </source>
</evidence>
<dbReference type="PANTHER" id="PTHR30069:SF29">
    <property type="entry name" value="HEMOGLOBIN AND HEMOGLOBIN-HAPTOGLOBIN-BINDING PROTEIN 1-RELATED"/>
    <property type="match status" value="1"/>
</dbReference>
<feature type="domain" description="TonB-dependent receptor plug" evidence="14">
    <location>
        <begin position="54"/>
        <end position="160"/>
    </location>
</feature>
<dbReference type="InterPro" id="IPR000531">
    <property type="entry name" value="Beta-barrel_TonB"/>
</dbReference>
<feature type="chain" id="PRO_5045580491" evidence="12">
    <location>
        <begin position="35"/>
        <end position="661"/>
    </location>
</feature>
<evidence type="ECO:0000256" key="12">
    <source>
        <dbReference type="SAM" id="SignalP"/>
    </source>
</evidence>
<evidence type="ECO:0000256" key="10">
    <source>
        <dbReference type="PROSITE-ProRule" id="PRU01360"/>
    </source>
</evidence>
<keyword evidence="9 10" id="KW-0998">Cell outer membrane</keyword>
<feature type="signal peptide" evidence="12">
    <location>
        <begin position="1"/>
        <end position="34"/>
    </location>
</feature>
<evidence type="ECO:0000256" key="4">
    <source>
        <dbReference type="ARBA" id="ARBA00022692"/>
    </source>
</evidence>
<dbReference type="InterPro" id="IPR037066">
    <property type="entry name" value="Plug_dom_sf"/>
</dbReference>
<evidence type="ECO:0000256" key="8">
    <source>
        <dbReference type="ARBA" id="ARBA00023170"/>
    </source>
</evidence>
<keyword evidence="2 10" id="KW-0813">Transport</keyword>
<name>A0ABX7IAZ0_9BACT</name>
<feature type="domain" description="TonB-dependent receptor-like beta-barrel" evidence="13">
    <location>
        <begin position="207"/>
        <end position="631"/>
    </location>
</feature>
<dbReference type="PANTHER" id="PTHR30069">
    <property type="entry name" value="TONB-DEPENDENT OUTER MEMBRANE RECEPTOR"/>
    <property type="match status" value="1"/>
</dbReference>
<keyword evidence="6 11" id="KW-0798">TonB box</keyword>
<dbReference type="Pfam" id="PF00593">
    <property type="entry name" value="TonB_dep_Rec_b-barrel"/>
    <property type="match status" value="1"/>
</dbReference>
<dbReference type="Pfam" id="PF07715">
    <property type="entry name" value="Plug"/>
    <property type="match status" value="1"/>
</dbReference>
<keyword evidence="5 12" id="KW-0732">Signal</keyword>
<dbReference type="SUPFAM" id="SSF56935">
    <property type="entry name" value="Porins"/>
    <property type="match status" value="1"/>
</dbReference>
<keyword evidence="16" id="KW-1185">Reference proteome</keyword>
<comment type="subcellular location">
    <subcellularLocation>
        <location evidence="1 10">Cell outer membrane</location>
        <topology evidence="1 10">Multi-pass membrane protein</topology>
    </subcellularLocation>
</comment>
<reference evidence="15 16" key="1">
    <citation type="submission" date="2020-06" db="EMBL/GenBank/DDBJ databases">
        <title>Dyadobacter sandarakinus sp. nov., isolated from the soil of the Arctic Yellow River Station.</title>
        <authorList>
            <person name="Zhang Y."/>
            <person name="Peng F."/>
        </authorList>
    </citation>
    <scope>NUCLEOTIDE SEQUENCE [LARGE SCALE GENOMIC DNA]</scope>
    <source>
        <strain evidence="15 16">Q3-56</strain>
    </source>
</reference>
<evidence type="ECO:0000256" key="3">
    <source>
        <dbReference type="ARBA" id="ARBA00022452"/>
    </source>
</evidence>
<evidence type="ECO:0000256" key="2">
    <source>
        <dbReference type="ARBA" id="ARBA00022448"/>
    </source>
</evidence>
<dbReference type="Gene3D" id="2.170.130.10">
    <property type="entry name" value="TonB-dependent receptor, plug domain"/>
    <property type="match status" value="1"/>
</dbReference>
<evidence type="ECO:0000256" key="9">
    <source>
        <dbReference type="ARBA" id="ARBA00023237"/>
    </source>
</evidence>
<evidence type="ECO:0000256" key="11">
    <source>
        <dbReference type="RuleBase" id="RU003357"/>
    </source>
</evidence>
<dbReference type="Proteomes" id="UP000612680">
    <property type="component" value="Chromosome"/>
</dbReference>
<keyword evidence="7 10" id="KW-0472">Membrane</keyword>